<proteinExistence type="predicted"/>
<sequence length="717" mass="82533">DDLPVLIAEAEAHISKLEQEIIVDESKIITKDYAMLDKRLLSKRQTKEELEKIVQKWKGKLSEIVNIENQGQLTTQILQENYGISILDLKNENLEGKLIVHDLPNLEKIECDNNNFTSIELTNLPKLNYFRANNCQLTEIKVENCSELNYFNASNNRLNNTGFLDNLNPEKLTILSIHSNDFSKQNLEVFSNFTGLEQLFIDNCDKAKFRKGIYNRLVGSLKPLQNLTKLEILGIGATDIDSGLEYLPKSLRKIGLTTSIKVNTACSEIRRELEEAAKIEGEETEEVKKRESITFLTINDKNLKGHLDLRDFTKLEKLDCSDNQLTNLDLSQCTELTHLYCDNNSLTSLDFLKNLPHPKKLKEIYLGDNPNLLSQNLEFLTSFTGLEELNMENCSLNGNLKSLKNLEKLKNIYISDTNIDSGLDDLPTSCQRVYSKFQKEEAKERITELSKLKSPEQFGRFKYLTGIEYTSTSTTVIGGALTLLDFSTTGGVITLTAPLDADTFLENFNELMGILKQIEVGEVGTVSEALEDLKKKVYNFLNAYDEDRNEEIDIKELTNEQVKFAKELNKVEEIVEAMKELEEQVINYRQDQVPIVNELLQELTNIKEGKREKIEKIFKEEFPKKEIKKIIFSERGENKEQYLIISNEVLNDSIPKYYLNLVDLIIINNSFYEAKMNKFSQPFSSEEEAKKLIKIEFTEEQERRIENELKKLYQEKE</sequence>
<feature type="non-terminal residue" evidence="1">
    <location>
        <position position="717"/>
    </location>
</feature>
<feature type="non-terminal residue" evidence="1">
    <location>
        <position position="1"/>
    </location>
</feature>
<organism evidence="1 2">
    <name type="scientific">Racocetra persica</name>
    <dbReference type="NCBI Taxonomy" id="160502"/>
    <lineage>
        <taxon>Eukaryota</taxon>
        <taxon>Fungi</taxon>
        <taxon>Fungi incertae sedis</taxon>
        <taxon>Mucoromycota</taxon>
        <taxon>Glomeromycotina</taxon>
        <taxon>Glomeromycetes</taxon>
        <taxon>Diversisporales</taxon>
        <taxon>Gigasporaceae</taxon>
        <taxon>Racocetra</taxon>
    </lineage>
</organism>
<accession>A0ACA9QPW3</accession>
<evidence type="ECO:0000313" key="2">
    <source>
        <dbReference type="Proteomes" id="UP000789920"/>
    </source>
</evidence>
<gene>
    <name evidence="1" type="ORF">RPERSI_LOCUS15262</name>
</gene>
<keyword evidence="2" id="KW-1185">Reference proteome</keyword>
<comment type="caution">
    <text evidence="1">The sequence shown here is derived from an EMBL/GenBank/DDBJ whole genome shotgun (WGS) entry which is preliminary data.</text>
</comment>
<protein>
    <submittedName>
        <fullName evidence="1">2469_t:CDS:1</fullName>
    </submittedName>
</protein>
<evidence type="ECO:0000313" key="1">
    <source>
        <dbReference type="EMBL" id="CAG8761319.1"/>
    </source>
</evidence>
<reference evidence="1" key="1">
    <citation type="submission" date="2021-06" db="EMBL/GenBank/DDBJ databases">
        <authorList>
            <person name="Kallberg Y."/>
            <person name="Tangrot J."/>
            <person name="Rosling A."/>
        </authorList>
    </citation>
    <scope>NUCLEOTIDE SEQUENCE</scope>
    <source>
        <strain evidence="1">MA461A</strain>
    </source>
</reference>
<name>A0ACA9QPW3_9GLOM</name>
<dbReference type="Proteomes" id="UP000789920">
    <property type="component" value="Unassembled WGS sequence"/>
</dbReference>
<dbReference type="EMBL" id="CAJVQC010036425">
    <property type="protein sequence ID" value="CAG8761319.1"/>
    <property type="molecule type" value="Genomic_DNA"/>
</dbReference>